<accession>A0A261Y593</accession>
<feature type="region of interest" description="Disordered" evidence="1">
    <location>
        <begin position="101"/>
        <end position="156"/>
    </location>
</feature>
<dbReference type="EMBL" id="MVBO01000010">
    <property type="protein sequence ID" value="OZJ05738.1"/>
    <property type="molecule type" value="Genomic_DNA"/>
</dbReference>
<gene>
    <name evidence="2" type="ORF">BZG36_01312</name>
</gene>
<dbReference type="AlphaFoldDB" id="A0A261Y593"/>
<dbReference type="Proteomes" id="UP000242875">
    <property type="component" value="Unassembled WGS sequence"/>
</dbReference>
<reference evidence="2 3" key="1">
    <citation type="journal article" date="2017" name="Mycologia">
        <title>Bifiguratus adelaidae, gen. et sp. nov., a new member of Mucoromycotina in endophytic and soil-dwelling habitats.</title>
        <authorList>
            <person name="Torres-Cruz T.J."/>
            <person name="Billingsley Tobias T.L."/>
            <person name="Almatruk M."/>
            <person name="Hesse C."/>
            <person name="Kuske C.R."/>
            <person name="Desiro A."/>
            <person name="Benucci G.M."/>
            <person name="Bonito G."/>
            <person name="Stajich J.E."/>
            <person name="Dunlap C."/>
            <person name="Arnold A.E."/>
            <person name="Porras-Alfaro A."/>
        </authorList>
    </citation>
    <scope>NUCLEOTIDE SEQUENCE [LARGE SCALE GENOMIC DNA]</scope>
    <source>
        <strain evidence="2 3">AZ0501</strain>
    </source>
</reference>
<feature type="compositionally biased region" description="Basic and acidic residues" evidence="1">
    <location>
        <begin position="101"/>
        <end position="112"/>
    </location>
</feature>
<proteinExistence type="predicted"/>
<feature type="compositionally biased region" description="Polar residues" evidence="1">
    <location>
        <begin position="124"/>
        <end position="133"/>
    </location>
</feature>
<protein>
    <submittedName>
        <fullName evidence="2">Uncharacterized protein</fullName>
    </submittedName>
</protein>
<comment type="caution">
    <text evidence="2">The sequence shown here is derived from an EMBL/GenBank/DDBJ whole genome shotgun (WGS) entry which is preliminary data.</text>
</comment>
<name>A0A261Y593_9FUNG</name>
<organism evidence="2 3">
    <name type="scientific">Bifiguratus adelaidae</name>
    <dbReference type="NCBI Taxonomy" id="1938954"/>
    <lineage>
        <taxon>Eukaryota</taxon>
        <taxon>Fungi</taxon>
        <taxon>Fungi incertae sedis</taxon>
        <taxon>Mucoromycota</taxon>
        <taxon>Mucoromycotina</taxon>
        <taxon>Endogonomycetes</taxon>
        <taxon>Endogonales</taxon>
        <taxon>Endogonales incertae sedis</taxon>
        <taxon>Bifiguratus</taxon>
    </lineage>
</organism>
<evidence type="ECO:0000313" key="3">
    <source>
        <dbReference type="Proteomes" id="UP000242875"/>
    </source>
</evidence>
<sequence>MGILGLLASVTVDEVKSHRKDQGTQRMDQPTSTKAKFARAIKTYDQRWRQSPYRHAARYGAYHCPVYDPYDIYGYGYTFHQDAITFWSSFFFADERENNVRRDNHQDTHREQSSVAVPVAAENAPSNNVTRSTCKQEDAESELEDASFDAPPPYSR</sequence>
<evidence type="ECO:0000313" key="2">
    <source>
        <dbReference type="EMBL" id="OZJ05738.1"/>
    </source>
</evidence>
<keyword evidence="3" id="KW-1185">Reference proteome</keyword>
<evidence type="ECO:0000256" key="1">
    <source>
        <dbReference type="SAM" id="MobiDB-lite"/>
    </source>
</evidence>